<evidence type="ECO:0000313" key="3">
    <source>
        <dbReference type="Proteomes" id="UP000800040"/>
    </source>
</evidence>
<name>A0A6A5KCU6_9PLEO</name>
<feature type="compositionally biased region" description="Low complexity" evidence="1">
    <location>
        <begin position="47"/>
        <end position="57"/>
    </location>
</feature>
<gene>
    <name evidence="2" type="ORF">BDW02DRAFT_374363</name>
</gene>
<evidence type="ECO:0000313" key="2">
    <source>
        <dbReference type="EMBL" id="KAF1833626.1"/>
    </source>
</evidence>
<feature type="region of interest" description="Disordered" evidence="1">
    <location>
        <begin position="1"/>
        <end position="62"/>
    </location>
</feature>
<dbReference type="Proteomes" id="UP000800040">
    <property type="component" value="Unassembled WGS sequence"/>
</dbReference>
<feature type="compositionally biased region" description="Gly residues" evidence="1">
    <location>
        <begin position="32"/>
        <end position="42"/>
    </location>
</feature>
<dbReference type="EMBL" id="ML975315">
    <property type="protein sequence ID" value="KAF1833626.1"/>
    <property type="molecule type" value="Genomic_DNA"/>
</dbReference>
<accession>A0A6A5KCU6</accession>
<evidence type="ECO:0000256" key="1">
    <source>
        <dbReference type="SAM" id="MobiDB-lite"/>
    </source>
</evidence>
<proteinExistence type="predicted"/>
<reference evidence="2" key="1">
    <citation type="submission" date="2020-01" db="EMBL/GenBank/DDBJ databases">
        <authorList>
            <consortium name="DOE Joint Genome Institute"/>
            <person name="Haridas S."/>
            <person name="Albert R."/>
            <person name="Binder M."/>
            <person name="Bloem J."/>
            <person name="Labutti K."/>
            <person name="Salamov A."/>
            <person name="Andreopoulos B."/>
            <person name="Baker S.E."/>
            <person name="Barry K."/>
            <person name="Bills G."/>
            <person name="Bluhm B.H."/>
            <person name="Cannon C."/>
            <person name="Castanera R."/>
            <person name="Culley D.E."/>
            <person name="Daum C."/>
            <person name="Ezra D."/>
            <person name="Gonzalez J.B."/>
            <person name="Henrissat B."/>
            <person name="Kuo A."/>
            <person name="Liang C."/>
            <person name="Lipzen A."/>
            <person name="Lutzoni F."/>
            <person name="Magnuson J."/>
            <person name="Mondo S."/>
            <person name="Nolan M."/>
            <person name="Ohm R."/>
            <person name="Pangilinan J."/>
            <person name="Park H.-J."/>
            <person name="Ramirez L."/>
            <person name="Alfaro M."/>
            <person name="Sun H."/>
            <person name="Tritt A."/>
            <person name="Yoshinaga Y."/>
            <person name="Zwiers L.-H."/>
            <person name="Turgeon B.G."/>
            <person name="Goodwin S.B."/>
            <person name="Spatafora J.W."/>
            <person name="Crous P.W."/>
            <person name="Grigoriev I.V."/>
        </authorList>
    </citation>
    <scope>NUCLEOTIDE SEQUENCE</scope>
    <source>
        <strain evidence="2">P77</strain>
    </source>
</reference>
<protein>
    <submittedName>
        <fullName evidence="2">Uncharacterized protein</fullName>
    </submittedName>
</protein>
<sequence length="158" mass="16707">MGEGCVGAQNDSVDGGWWTRSGWTRGATASGDGQGRGVGSGPPGEPQPSMSSPQVSSLGPVEVVPVPIATTRHRSVLMPDDAADKDCPGRGFLLHVCACRSFPWLLLASFFLLCPATHLLRHTQPRMPGLSTAAYRPQGHGLDLPHINVSPWFLLAAE</sequence>
<feature type="compositionally biased region" description="Low complexity" evidence="1">
    <location>
        <begin position="15"/>
        <end position="26"/>
    </location>
</feature>
<dbReference type="AlphaFoldDB" id="A0A6A5KCU6"/>
<keyword evidence="3" id="KW-1185">Reference proteome</keyword>
<organism evidence="2 3">
    <name type="scientific">Decorospora gaudefroyi</name>
    <dbReference type="NCBI Taxonomy" id="184978"/>
    <lineage>
        <taxon>Eukaryota</taxon>
        <taxon>Fungi</taxon>
        <taxon>Dikarya</taxon>
        <taxon>Ascomycota</taxon>
        <taxon>Pezizomycotina</taxon>
        <taxon>Dothideomycetes</taxon>
        <taxon>Pleosporomycetidae</taxon>
        <taxon>Pleosporales</taxon>
        <taxon>Pleosporineae</taxon>
        <taxon>Pleosporaceae</taxon>
        <taxon>Decorospora</taxon>
    </lineage>
</organism>